<evidence type="ECO:0000313" key="5">
    <source>
        <dbReference type="EMBL" id="SGY82318.1"/>
    </source>
</evidence>
<proteinExistence type="predicted"/>
<sequence>MPSSPPLGPPLGEQGPSRSERASRSSSRRASPVDSRASSPSTHSAQPVASTSAQSGATSSESQRTPGRQLRFNPIVSSAAHRAAGASSSSAMASTSAQMRQTPRVIAASQEFIDLTDDSPPVVGGSSSRRSVPNRPTRHPRLALPGGYGHRSRATAAQDANNVTASTSGSSSGSLLSVSGANTRARRGTRAGVGQPSMMIELSSGSSSENDDDFGDDDIQVIEPVGGSSSSNRRITRANARDSHLGFSNFTAQAQNGGSNAERRYENGYVRPSPRNLNDSIGNNDNDTSGDAAMARALAAAEDQAARRQANNAGEGNMFLNFLHGNGGAARNGGGGGGGGGGILPFGGGDRFPHPSAHIFALYPGLPANFGYIDYGFGDGFNIGGLARGLAGVIPVNRAGWGGQDRVRAGKKYAIKMSHPRKVESGFSRDIVEPIDPNAPPAPTTSKRGGAKGGRGKAKDVQVIEMEPVCASCLDPFLLAQSGNGRPWALRCGHCVCGKCVNEARSRAKLARMGHWTEVDLRAESNKGSEGDLIHDVGNVDEDDLEYIDFGSSTTNANGGTKRKAPPTTTTTAAATSAIKKRKGKQKSMSEQTRIVDDWTSCPVVGCMDDHTNVLAPEGDLTGPFELFV</sequence>
<protein>
    <submittedName>
        <fullName evidence="5">BQ5605_C009g05560 protein</fullName>
    </submittedName>
</protein>
<evidence type="ECO:0000256" key="2">
    <source>
        <dbReference type="ARBA" id="ARBA00022771"/>
    </source>
</evidence>
<feature type="region of interest" description="Disordered" evidence="4">
    <location>
        <begin position="1"/>
        <end position="102"/>
    </location>
</feature>
<feature type="compositionally biased region" description="Low complexity" evidence="4">
    <location>
        <begin position="119"/>
        <end position="133"/>
    </location>
</feature>
<reference evidence="5 6" key="1">
    <citation type="submission" date="2016-11" db="EMBL/GenBank/DDBJ databases">
        <authorList>
            <person name="Jaros S."/>
            <person name="Januszkiewicz K."/>
            <person name="Wedrychowicz H."/>
        </authorList>
    </citation>
    <scope>NUCLEOTIDE SEQUENCE [LARGE SCALE GENOMIC DNA]</scope>
</reference>
<dbReference type="GO" id="GO:0008270">
    <property type="term" value="F:zinc ion binding"/>
    <property type="evidence" value="ECO:0007669"/>
    <property type="project" value="UniProtKB-KW"/>
</dbReference>
<feature type="region of interest" description="Disordered" evidence="4">
    <location>
        <begin position="551"/>
        <end position="593"/>
    </location>
</feature>
<dbReference type="Proteomes" id="UP000249464">
    <property type="component" value="Unassembled WGS sequence"/>
</dbReference>
<feature type="compositionally biased region" description="Low complexity" evidence="4">
    <location>
        <begin position="77"/>
        <end position="97"/>
    </location>
</feature>
<dbReference type="AlphaFoldDB" id="A0A2X0PEX7"/>
<feature type="region of interest" description="Disordered" evidence="4">
    <location>
        <begin position="431"/>
        <end position="457"/>
    </location>
</feature>
<feature type="compositionally biased region" description="Low complexity" evidence="4">
    <location>
        <begin position="160"/>
        <end position="183"/>
    </location>
</feature>
<feature type="compositionally biased region" description="Low complexity" evidence="4">
    <location>
        <begin position="24"/>
        <end position="41"/>
    </location>
</feature>
<evidence type="ECO:0000256" key="3">
    <source>
        <dbReference type="ARBA" id="ARBA00022833"/>
    </source>
</evidence>
<dbReference type="STRING" id="796604.A0A2X0PEX7"/>
<feature type="region of interest" description="Disordered" evidence="4">
    <location>
        <begin position="116"/>
        <end position="194"/>
    </location>
</feature>
<evidence type="ECO:0000313" key="6">
    <source>
        <dbReference type="Proteomes" id="UP000249464"/>
    </source>
</evidence>
<accession>A0A2X0PEX7</accession>
<feature type="compositionally biased region" description="Low complexity" evidence="4">
    <location>
        <begin position="49"/>
        <end position="63"/>
    </location>
</feature>
<keyword evidence="2" id="KW-0863">Zinc-finger</keyword>
<evidence type="ECO:0000256" key="4">
    <source>
        <dbReference type="SAM" id="MobiDB-lite"/>
    </source>
</evidence>
<evidence type="ECO:0000256" key="1">
    <source>
        <dbReference type="ARBA" id="ARBA00022723"/>
    </source>
</evidence>
<keyword evidence="1" id="KW-0479">Metal-binding</keyword>
<keyword evidence="6" id="KW-1185">Reference proteome</keyword>
<feature type="compositionally biased region" description="Low complexity" evidence="4">
    <location>
        <begin position="566"/>
        <end position="578"/>
    </location>
</feature>
<dbReference type="InterPro" id="IPR017907">
    <property type="entry name" value="Znf_RING_CS"/>
</dbReference>
<name>A0A2X0PEX7_9BASI</name>
<dbReference type="EMBL" id="FQNC01000049">
    <property type="protein sequence ID" value="SGY82318.1"/>
    <property type="molecule type" value="Genomic_DNA"/>
</dbReference>
<keyword evidence="3" id="KW-0862">Zinc</keyword>
<gene>
    <name evidence="5" type="primary">BQ5605_C009g05560</name>
    <name evidence="5" type="ORF">BQ5605_C009G05560</name>
</gene>
<dbReference type="PROSITE" id="PS00518">
    <property type="entry name" value="ZF_RING_1"/>
    <property type="match status" value="1"/>
</dbReference>
<organism evidence="5 6">
    <name type="scientific">Microbotryum silenes-dioicae</name>
    <dbReference type="NCBI Taxonomy" id="796604"/>
    <lineage>
        <taxon>Eukaryota</taxon>
        <taxon>Fungi</taxon>
        <taxon>Dikarya</taxon>
        <taxon>Basidiomycota</taxon>
        <taxon>Pucciniomycotina</taxon>
        <taxon>Microbotryomycetes</taxon>
        <taxon>Microbotryales</taxon>
        <taxon>Microbotryaceae</taxon>
        <taxon>Microbotryum</taxon>
    </lineage>
</organism>